<comment type="caution">
    <text evidence="2">The sequence shown here is derived from an EMBL/GenBank/DDBJ whole genome shotgun (WGS) entry which is preliminary data.</text>
</comment>
<name>A0A177TJB6_9BASI</name>
<evidence type="ECO:0000313" key="3">
    <source>
        <dbReference type="Proteomes" id="UP000077521"/>
    </source>
</evidence>
<dbReference type="AlphaFoldDB" id="A0A177TJB6"/>
<feature type="region of interest" description="Disordered" evidence="1">
    <location>
        <begin position="22"/>
        <end position="52"/>
    </location>
</feature>
<dbReference type="EMBL" id="LWDF02000034">
    <property type="protein sequence ID" value="KAE8259507.1"/>
    <property type="molecule type" value="Genomic_DNA"/>
</dbReference>
<accession>A0A177TJB6</accession>
<feature type="compositionally biased region" description="Low complexity" evidence="1">
    <location>
        <begin position="42"/>
        <end position="52"/>
    </location>
</feature>
<proteinExistence type="predicted"/>
<reference evidence="2" key="2">
    <citation type="journal article" date="2019" name="IMA Fungus">
        <title>Genome sequencing and comparison of five Tilletia species to identify candidate genes for the detection of regulated species infecting wheat.</title>
        <authorList>
            <person name="Nguyen H.D.T."/>
            <person name="Sultana T."/>
            <person name="Kesanakurti P."/>
            <person name="Hambleton S."/>
        </authorList>
    </citation>
    <scope>NUCLEOTIDE SEQUENCE</scope>
    <source>
        <strain evidence="2">DAOMC 236416</strain>
    </source>
</reference>
<protein>
    <submittedName>
        <fullName evidence="2">Uncharacterized protein</fullName>
    </submittedName>
</protein>
<feature type="compositionally biased region" description="Polar residues" evidence="1">
    <location>
        <begin position="24"/>
        <end position="41"/>
    </location>
</feature>
<evidence type="ECO:0000313" key="2">
    <source>
        <dbReference type="EMBL" id="KAE8259507.1"/>
    </source>
</evidence>
<keyword evidence="3" id="KW-1185">Reference proteome</keyword>
<gene>
    <name evidence="2" type="ORF">A4X13_0g962</name>
</gene>
<evidence type="ECO:0000256" key="1">
    <source>
        <dbReference type="SAM" id="MobiDB-lite"/>
    </source>
</evidence>
<reference evidence="2" key="1">
    <citation type="submission" date="2016-04" db="EMBL/GenBank/DDBJ databases">
        <authorList>
            <person name="Nguyen H.D."/>
            <person name="Samba Siva P."/>
            <person name="Cullis J."/>
            <person name="Levesque C.A."/>
            <person name="Hambleton S."/>
        </authorList>
    </citation>
    <scope>NUCLEOTIDE SEQUENCE</scope>
    <source>
        <strain evidence="2">DAOMC 236416</strain>
    </source>
</reference>
<dbReference type="OrthoDB" id="3362282at2759"/>
<dbReference type="Proteomes" id="UP000077521">
    <property type="component" value="Unassembled WGS sequence"/>
</dbReference>
<sequence length="230" mass="25713">MPPAQPCPRHLLAIPPAHRHKYLNKTNNDMPAGTSKNSKQKAQAPAAADQDGGVDDALNAFLDEYLKVNIKKQRTEATKFAKDLKGSVERAESNAVTTVSKANKELYQTLNAIDPDVEVDVEQTADLVNHVLQDISDVLETSLERYQVDFDRTLVDMDDDVNGDGQQFLKPDTEVLHAIDAALADRPRHLAHHARKIIKKHNAEQIKRAERKEVGANARALIRQFTDWKV</sequence>
<organism evidence="2 3">
    <name type="scientific">Tilletia indica</name>
    <dbReference type="NCBI Taxonomy" id="43049"/>
    <lineage>
        <taxon>Eukaryota</taxon>
        <taxon>Fungi</taxon>
        <taxon>Dikarya</taxon>
        <taxon>Basidiomycota</taxon>
        <taxon>Ustilaginomycotina</taxon>
        <taxon>Exobasidiomycetes</taxon>
        <taxon>Tilletiales</taxon>
        <taxon>Tilletiaceae</taxon>
        <taxon>Tilletia</taxon>
    </lineage>
</organism>